<feature type="compositionally biased region" description="Acidic residues" evidence="4">
    <location>
        <begin position="787"/>
        <end position="809"/>
    </location>
</feature>
<dbReference type="GO" id="GO:0003887">
    <property type="term" value="F:DNA-directed DNA polymerase activity"/>
    <property type="evidence" value="ECO:0007669"/>
    <property type="project" value="UniProtKB-KW"/>
</dbReference>
<dbReference type="PANTHER" id="PTHR13213">
    <property type="entry name" value="MYB-BINDING PROTEIN 1A FAMILY MEMBER"/>
    <property type="match status" value="1"/>
</dbReference>
<evidence type="ECO:0000256" key="2">
    <source>
        <dbReference type="ARBA" id="ARBA00006809"/>
    </source>
</evidence>
<comment type="caution">
    <text evidence="5">The sequence shown here is derived from an EMBL/GenBank/DDBJ whole genome shotgun (WGS) entry which is preliminary data.</text>
</comment>
<name>A0AAV9Q8P8_9PEZI</name>
<accession>A0AAV9Q8P8</accession>
<comment type="similarity">
    <text evidence="2">Belongs to the MYBBP1A family.</text>
</comment>
<dbReference type="EMBL" id="JAXLQG010000010">
    <property type="protein sequence ID" value="KAK5535150.1"/>
    <property type="molecule type" value="Genomic_DNA"/>
</dbReference>
<evidence type="ECO:0000313" key="6">
    <source>
        <dbReference type="Proteomes" id="UP001345827"/>
    </source>
</evidence>
<reference evidence="5 6" key="1">
    <citation type="submission" date="2023-06" db="EMBL/GenBank/DDBJ databases">
        <title>Black Yeasts Isolated from many extreme environments.</title>
        <authorList>
            <person name="Coleine C."/>
            <person name="Stajich J.E."/>
            <person name="Selbmann L."/>
        </authorList>
    </citation>
    <scope>NUCLEOTIDE SEQUENCE [LARGE SCALE GENOMIC DNA]</scope>
    <source>
        <strain evidence="5 6">CCFEE 5887</strain>
    </source>
</reference>
<sequence length="1043" mass="115660">MSKKRKREVDLELVQVYEHLADDNEDIRLRAAHTLVAKIFKPGVTSDDQTTTILNRLFRGLCSSRKSARLGFSVALTELLSQLSLAGDLPAASLVDILETQTVPEGGTSGQDERDHYFGRVFGAGAVLKSGFLFRKPNPDQWKRVLDLICDLAIKKPWLRQECGWVVLTSIASGGPEVPEQFAIDSVEVLVANKLIRTPEGLAIWLTSARLFPHAKLPKSVWKHGDPLSTKDVNLLADILKDARSQSEADAESEAQGSARWSATLHFAWDVVLGELFRDSGSASHNGSHNGLHSVTDKNGRVTFALFWQKAVDESLFSPKSSTERKAWGLALWKKVFETAPRNMLQYTFTGQATACLVNSLKSSERLLQRHALRVSEKFATRLQGGDSGSSLDQGLTGACFKALLNSVSFGDFDKITNTKTIQNIIDTADDNLLRTIADTLLTIAGEAVQDEDEKRLLTRQKAVIGLQFKVITAALRNVEQKALSEDPEKTGSALDTMETWISETFHVPDQVVDRTIKEHTLFPPKLLPGAREFMVERLTLAFEQTLKLGAVGCRILRNKVMILKPKDKDGQSLSMLFEEDIKDLLLRAWQKLTLLSRNLEELWQQSRHPGANSAPNVYPSTYPTFSDGLCLLYCLVLFQIYTGQHEAVEILQDLLEYHDHWEASKSTKSKAQTEDNPADAMIEIILSFASTPSKFLKRITLQIFEAFAPYVSRNGLDSLCRILETKENVQGQQEMFKAEDVEMEDGEDASGDSDDDSLDSDVEVESMSSADGSASDNGASGTESEKSDDDSADESGDDEGEEDEEDEELAAFDAALASALGTRRLDQNDLADASDSESSAGSDMDDDEMMELDSKLAEVFRAREEQQSKNKKKVSRDAKENVVNFKNRVLDLLEAYLKHQQLNPFTIYLVVPLLQLARTTSTKQLAERGCSALQQFCGRCKGTNVPMLTDAAQVQDAIQVLQSIHDEACMESSNAHSKAAGQASLLLVKILVHADSVNITSVLEIYTATRLRQLTQKKCRVSPGFFTEWNNWCQTAREKLAR</sequence>
<keyword evidence="5" id="KW-0808">Transferase</keyword>
<keyword evidence="6" id="KW-1185">Reference proteome</keyword>
<dbReference type="EC" id="2.7.7.7" evidence="5"/>
<gene>
    <name evidence="5" type="primary">POL5</name>
    <name evidence="5" type="ORF">LTR25_006158</name>
</gene>
<dbReference type="InterPro" id="IPR016024">
    <property type="entry name" value="ARM-type_fold"/>
</dbReference>
<organism evidence="5 6">
    <name type="scientific">Vermiconidia calcicola</name>
    <dbReference type="NCBI Taxonomy" id="1690605"/>
    <lineage>
        <taxon>Eukaryota</taxon>
        <taxon>Fungi</taxon>
        <taxon>Dikarya</taxon>
        <taxon>Ascomycota</taxon>
        <taxon>Pezizomycotina</taxon>
        <taxon>Dothideomycetes</taxon>
        <taxon>Dothideomycetidae</taxon>
        <taxon>Mycosphaerellales</taxon>
        <taxon>Extremaceae</taxon>
        <taxon>Vermiconidia</taxon>
    </lineage>
</organism>
<dbReference type="SUPFAM" id="SSF48371">
    <property type="entry name" value="ARM repeat"/>
    <property type="match status" value="1"/>
</dbReference>
<keyword evidence="5" id="KW-0239">DNA-directed DNA polymerase</keyword>
<dbReference type="AlphaFoldDB" id="A0AAV9Q8P8"/>
<dbReference type="InterPro" id="IPR007015">
    <property type="entry name" value="DNA_pol_V/MYBBP1A"/>
</dbReference>
<dbReference type="GO" id="GO:0000182">
    <property type="term" value="F:rDNA binding"/>
    <property type="evidence" value="ECO:0007669"/>
    <property type="project" value="TreeGrafter"/>
</dbReference>
<evidence type="ECO:0000256" key="3">
    <source>
        <dbReference type="ARBA" id="ARBA00023242"/>
    </source>
</evidence>
<evidence type="ECO:0000256" key="1">
    <source>
        <dbReference type="ARBA" id="ARBA00004123"/>
    </source>
</evidence>
<feature type="region of interest" description="Disordered" evidence="4">
    <location>
        <begin position="741"/>
        <end position="809"/>
    </location>
</feature>
<protein>
    <submittedName>
        <fullName evidence="5">DNA-directed DNA polymerase</fullName>
        <ecNumber evidence="5">2.7.7.7</ecNumber>
    </submittedName>
</protein>
<dbReference type="Proteomes" id="UP001345827">
    <property type="component" value="Unassembled WGS sequence"/>
</dbReference>
<dbReference type="GO" id="GO:0005730">
    <property type="term" value="C:nucleolus"/>
    <property type="evidence" value="ECO:0007669"/>
    <property type="project" value="InterPro"/>
</dbReference>
<evidence type="ECO:0000256" key="4">
    <source>
        <dbReference type="SAM" id="MobiDB-lite"/>
    </source>
</evidence>
<feature type="compositionally biased region" description="Low complexity" evidence="4">
    <location>
        <begin position="766"/>
        <end position="782"/>
    </location>
</feature>
<feature type="compositionally biased region" description="Acidic residues" evidence="4">
    <location>
        <begin position="742"/>
        <end position="765"/>
    </location>
</feature>
<proteinExistence type="inferred from homology"/>
<dbReference type="PANTHER" id="PTHR13213:SF2">
    <property type="entry name" value="MYB-BINDING PROTEIN 1A"/>
    <property type="match status" value="1"/>
</dbReference>
<feature type="compositionally biased region" description="Low complexity" evidence="4">
    <location>
        <begin position="831"/>
        <end position="843"/>
    </location>
</feature>
<dbReference type="Pfam" id="PF04931">
    <property type="entry name" value="DNA_pol_phi"/>
    <property type="match status" value="1"/>
</dbReference>
<keyword evidence="5" id="KW-0548">Nucleotidyltransferase</keyword>
<dbReference type="GO" id="GO:0006355">
    <property type="term" value="P:regulation of DNA-templated transcription"/>
    <property type="evidence" value="ECO:0007669"/>
    <property type="project" value="InterPro"/>
</dbReference>
<keyword evidence="3" id="KW-0539">Nucleus</keyword>
<comment type="subcellular location">
    <subcellularLocation>
        <location evidence="1">Nucleus</location>
    </subcellularLocation>
</comment>
<feature type="region of interest" description="Disordered" evidence="4">
    <location>
        <begin position="828"/>
        <end position="849"/>
    </location>
</feature>
<evidence type="ECO:0000313" key="5">
    <source>
        <dbReference type="EMBL" id="KAK5535150.1"/>
    </source>
</evidence>